<gene>
    <name evidence="4" type="ORF">FHS34_003923</name>
</gene>
<dbReference type="Pfam" id="PF03033">
    <property type="entry name" value="Glyco_transf_28"/>
    <property type="match status" value="1"/>
</dbReference>
<dbReference type="Pfam" id="PF06722">
    <property type="entry name" value="EryCIII-like_C"/>
    <property type="match status" value="1"/>
</dbReference>
<sequence length="409" mass="42000">MRILIATAGSRGDVAPYTGIGAGLARAGHEVTLAATGGFASLVQDAGLGFRRLPADPRAHGKAGGRRELMRTAAGFVTELGRGFADAVADGTDLLLLSATTAQLGWHLTEATGIPSLGVYLQPTAPTGDFPPVVTGTRSLGRAGNRAAGRFALRMADRVYEPAVAALRRRLGLPHLSAAAMRRRREEAGWPVLHGFSTALVPRPADWRPGLEVAGTFWPHVGSGERLPAALEDFLVAGPRPVLVGFGSMASGEGERLSELAVHALRRAGLRGILQSGAAGLSAEGDDVITVGEVPHALLFPRLAAVVHHAGAGTTAAALRAGVPAVAVPVTADQPFWAARLAALGAAPEPIPLRALTAERLAVALDLVTSRQTYARAAAGAARHMAGEDGAGLVAKAVERLVRAPGTPV</sequence>
<dbReference type="GO" id="GO:0005975">
    <property type="term" value="P:carbohydrate metabolic process"/>
    <property type="evidence" value="ECO:0007669"/>
    <property type="project" value="InterPro"/>
</dbReference>
<keyword evidence="1 4" id="KW-0808">Transferase</keyword>
<evidence type="ECO:0000256" key="1">
    <source>
        <dbReference type="ARBA" id="ARBA00022679"/>
    </source>
</evidence>
<feature type="domain" description="Erythromycin biosynthesis protein CIII-like C-terminal" evidence="3">
    <location>
        <begin position="281"/>
        <end position="399"/>
    </location>
</feature>
<keyword evidence="5" id="KW-1185">Reference proteome</keyword>
<dbReference type="GO" id="GO:0033072">
    <property type="term" value="P:vancomycin biosynthetic process"/>
    <property type="evidence" value="ECO:0007669"/>
    <property type="project" value="UniProtKB-ARBA"/>
</dbReference>
<feature type="domain" description="Glycosyltransferase family 28 N-terminal" evidence="2">
    <location>
        <begin position="3"/>
        <end position="67"/>
    </location>
</feature>
<reference evidence="4 5" key="1">
    <citation type="submission" date="2020-08" db="EMBL/GenBank/DDBJ databases">
        <title>Genomic Encyclopedia of Type Strains, Phase III (KMG-III): the genomes of soil and plant-associated and newly described type strains.</title>
        <authorList>
            <person name="Whitman W."/>
        </authorList>
    </citation>
    <scope>NUCLEOTIDE SEQUENCE [LARGE SCALE GENOMIC DNA]</scope>
    <source>
        <strain evidence="4 5">CECT 3313</strain>
    </source>
</reference>
<dbReference type="RefSeq" id="WP_184966974.1">
    <property type="nucleotide sequence ID" value="NZ_BAAAWF010000053.1"/>
</dbReference>
<dbReference type="Proteomes" id="UP000585836">
    <property type="component" value="Unassembled WGS sequence"/>
</dbReference>
<dbReference type="PANTHER" id="PTHR48050">
    <property type="entry name" value="STEROL 3-BETA-GLUCOSYLTRANSFERASE"/>
    <property type="match status" value="1"/>
</dbReference>
<proteinExistence type="predicted"/>
<protein>
    <submittedName>
        <fullName evidence="4">UDP:flavonoid glycosyltransferase YjiC (YdhE family)</fullName>
    </submittedName>
</protein>
<dbReference type="FunFam" id="3.40.50.2000:FF:000009">
    <property type="entry name" value="Sterol 3-beta-glucosyltransferase UGT80A2"/>
    <property type="match status" value="1"/>
</dbReference>
<dbReference type="AlphaFoldDB" id="A0A7W9USC4"/>
<dbReference type="CDD" id="cd03784">
    <property type="entry name" value="GT1_Gtf-like"/>
    <property type="match status" value="1"/>
</dbReference>
<organism evidence="4 5">
    <name type="scientific">Streptomyces echinatus</name>
    <dbReference type="NCBI Taxonomy" id="67293"/>
    <lineage>
        <taxon>Bacteria</taxon>
        <taxon>Bacillati</taxon>
        <taxon>Actinomycetota</taxon>
        <taxon>Actinomycetes</taxon>
        <taxon>Kitasatosporales</taxon>
        <taxon>Streptomycetaceae</taxon>
        <taxon>Streptomyces</taxon>
    </lineage>
</organism>
<name>A0A7W9USC4_9ACTN</name>
<dbReference type="PANTHER" id="PTHR48050:SF13">
    <property type="entry name" value="STEROL 3-BETA-GLUCOSYLTRANSFERASE UGT80A2"/>
    <property type="match status" value="1"/>
</dbReference>
<evidence type="ECO:0000259" key="2">
    <source>
        <dbReference type="Pfam" id="PF03033"/>
    </source>
</evidence>
<dbReference type="EMBL" id="JACHJK010000006">
    <property type="protein sequence ID" value="MBB5928454.1"/>
    <property type="molecule type" value="Genomic_DNA"/>
</dbReference>
<accession>A0A7W9USC4</accession>
<dbReference type="InterPro" id="IPR010610">
    <property type="entry name" value="EryCIII-like_C"/>
</dbReference>
<dbReference type="SUPFAM" id="SSF53756">
    <property type="entry name" value="UDP-Glycosyltransferase/glycogen phosphorylase"/>
    <property type="match status" value="1"/>
</dbReference>
<evidence type="ECO:0000313" key="5">
    <source>
        <dbReference type="Proteomes" id="UP000585836"/>
    </source>
</evidence>
<dbReference type="InterPro" id="IPR050426">
    <property type="entry name" value="Glycosyltransferase_28"/>
</dbReference>
<dbReference type="Gene3D" id="3.40.50.2000">
    <property type="entry name" value="Glycogen Phosphorylase B"/>
    <property type="match status" value="2"/>
</dbReference>
<comment type="caution">
    <text evidence="4">The sequence shown here is derived from an EMBL/GenBank/DDBJ whole genome shotgun (WGS) entry which is preliminary data.</text>
</comment>
<evidence type="ECO:0000313" key="4">
    <source>
        <dbReference type="EMBL" id="MBB5928454.1"/>
    </source>
</evidence>
<dbReference type="InterPro" id="IPR004276">
    <property type="entry name" value="GlycoTrans_28_N"/>
</dbReference>
<dbReference type="GO" id="GO:0016758">
    <property type="term" value="F:hexosyltransferase activity"/>
    <property type="evidence" value="ECO:0007669"/>
    <property type="project" value="InterPro"/>
</dbReference>
<dbReference type="InterPro" id="IPR002213">
    <property type="entry name" value="UDP_glucos_trans"/>
</dbReference>
<dbReference type="GO" id="GO:0008194">
    <property type="term" value="F:UDP-glycosyltransferase activity"/>
    <property type="evidence" value="ECO:0007669"/>
    <property type="project" value="InterPro"/>
</dbReference>
<evidence type="ECO:0000259" key="3">
    <source>
        <dbReference type="Pfam" id="PF06722"/>
    </source>
</evidence>